<evidence type="ECO:0000313" key="2">
    <source>
        <dbReference type="EMBL" id="NOT32618.1"/>
    </source>
</evidence>
<dbReference type="CDD" id="cd00063">
    <property type="entry name" value="FN3"/>
    <property type="match status" value="1"/>
</dbReference>
<dbReference type="InterPro" id="IPR013783">
    <property type="entry name" value="Ig-like_fold"/>
</dbReference>
<comment type="caution">
    <text evidence="2">The sequence shown here is derived from an EMBL/GenBank/DDBJ whole genome shotgun (WGS) entry which is preliminary data.</text>
</comment>
<sequence length="332" mass="35027">MPKLRTQERTRRRLGRWIPLGLVLVLLLVLAPALARAQAPDTASVTLAWTSPGDDANVGTATTYDVRMSTAPISAGNFDAATALGGLPTPLSAGTRQTARVSGLTRGTTYYFAIKTVDDVGNWSGISNVVRFDWVIDSAPPGTPSGVSVTRQGADARVQWAANSEPDLAGYRVYRATTQNGSYTRLNNNLIVATQFTDNSVPVGGSEVWYKVTALDATGNESARSTGAVLSLTGEGASAEWRIDPAYPNPGRVGGSVNVPVYVAGGGSAELMVTDAARRIVRRYDLGSMPAGPQTVVWDGRNDAGRPVVPGVYTAWIIAGGTRRNVRVVLVP</sequence>
<evidence type="ECO:0000259" key="1">
    <source>
        <dbReference type="PROSITE" id="PS50853"/>
    </source>
</evidence>
<reference evidence="2 3" key="1">
    <citation type="submission" date="2020-04" db="EMBL/GenBank/DDBJ databases">
        <title>Metagenomic profiling of ammonia- and methane-oxidizing microorganisms in a Dutch drinking water treatment plant.</title>
        <authorList>
            <person name="Poghosyan L."/>
            <person name="Leucker S."/>
        </authorList>
    </citation>
    <scope>NUCLEOTIDE SEQUENCE [LARGE SCALE GENOMIC DNA]</scope>
    <source>
        <strain evidence="2">S-RSF-IL-03</strain>
    </source>
</reference>
<dbReference type="SMART" id="SM00060">
    <property type="entry name" value="FN3"/>
    <property type="match status" value="2"/>
</dbReference>
<name>A0A849SAC2_UNCEI</name>
<dbReference type="EMBL" id="JABFRW010000006">
    <property type="protein sequence ID" value="NOT32618.1"/>
    <property type="molecule type" value="Genomic_DNA"/>
</dbReference>
<evidence type="ECO:0000313" key="3">
    <source>
        <dbReference type="Proteomes" id="UP000580839"/>
    </source>
</evidence>
<gene>
    <name evidence="2" type="ORF">HOP12_00435</name>
</gene>
<protein>
    <recommendedName>
        <fullName evidence="1">Fibronectin type-III domain-containing protein</fullName>
    </recommendedName>
</protein>
<dbReference type="InterPro" id="IPR003961">
    <property type="entry name" value="FN3_dom"/>
</dbReference>
<dbReference type="PROSITE" id="PS50853">
    <property type="entry name" value="FN3"/>
    <property type="match status" value="1"/>
</dbReference>
<dbReference type="InterPro" id="IPR036116">
    <property type="entry name" value="FN3_sf"/>
</dbReference>
<dbReference type="Gene3D" id="2.60.40.4070">
    <property type="match status" value="1"/>
</dbReference>
<dbReference type="Proteomes" id="UP000580839">
    <property type="component" value="Unassembled WGS sequence"/>
</dbReference>
<dbReference type="AlphaFoldDB" id="A0A849SAC2"/>
<feature type="domain" description="Fibronectin type-III" evidence="1">
    <location>
        <begin position="31"/>
        <end position="141"/>
    </location>
</feature>
<dbReference type="InterPro" id="IPR025965">
    <property type="entry name" value="FlgD/Vpr_Ig-like"/>
</dbReference>
<dbReference type="Gene3D" id="2.60.40.10">
    <property type="entry name" value="Immunoglobulins"/>
    <property type="match status" value="2"/>
</dbReference>
<dbReference type="Pfam" id="PF13860">
    <property type="entry name" value="FlgD_ig"/>
    <property type="match status" value="1"/>
</dbReference>
<accession>A0A849SAC2</accession>
<dbReference type="SUPFAM" id="SSF49265">
    <property type="entry name" value="Fibronectin type III"/>
    <property type="match status" value="1"/>
</dbReference>
<proteinExistence type="predicted"/>
<organism evidence="2 3">
    <name type="scientific">Eiseniibacteriota bacterium</name>
    <dbReference type="NCBI Taxonomy" id="2212470"/>
    <lineage>
        <taxon>Bacteria</taxon>
        <taxon>Candidatus Eiseniibacteriota</taxon>
    </lineage>
</organism>